<evidence type="ECO:0000313" key="1">
    <source>
        <dbReference type="EMBL" id="KIR79032.1"/>
    </source>
</evidence>
<name>A0ABR5BTS5_9TREE</name>
<proteinExistence type="predicted"/>
<accession>A0ABR5BTS5</accession>
<keyword evidence="2" id="KW-1185">Reference proteome</keyword>
<gene>
    <name evidence="1" type="ORF">I306_03951</name>
</gene>
<dbReference type="Proteomes" id="UP000054272">
    <property type="component" value="Unassembled WGS sequence"/>
</dbReference>
<organism evidence="1 2">
    <name type="scientific">Cryptococcus gattii EJB2</name>
    <dbReference type="NCBI Taxonomy" id="1296103"/>
    <lineage>
        <taxon>Eukaryota</taxon>
        <taxon>Fungi</taxon>
        <taxon>Dikarya</taxon>
        <taxon>Basidiomycota</taxon>
        <taxon>Agaricomycotina</taxon>
        <taxon>Tremellomycetes</taxon>
        <taxon>Tremellales</taxon>
        <taxon>Cryptococcaceae</taxon>
        <taxon>Cryptococcus</taxon>
        <taxon>Cryptococcus gattii species complex</taxon>
    </lineage>
</organism>
<dbReference type="EMBL" id="KN848695">
    <property type="protein sequence ID" value="KIR79032.1"/>
    <property type="molecule type" value="Genomic_DNA"/>
</dbReference>
<sequence length="143" mass="14973">MSTFQMPSEISGLKTKAASQKGAGGTNVQTVWPVPKSMSQNVVEIRMSIVSGRGGASTTLNDPGGGFGEYVVPAGSMFTLGAALPNHTVLKWGAYFPPGTMVGTLIFNKDGQGKFADRGVVIIKFPDGVLVSIHARMVSVQPF</sequence>
<evidence type="ECO:0000313" key="2">
    <source>
        <dbReference type="Proteomes" id="UP000054272"/>
    </source>
</evidence>
<protein>
    <submittedName>
        <fullName evidence="1">Uncharacterized protein</fullName>
    </submittedName>
</protein>
<reference evidence="1 2" key="1">
    <citation type="submission" date="2015-01" db="EMBL/GenBank/DDBJ databases">
        <title>The Genome Sequence of Cryptococcus gattii EJB2.</title>
        <authorList>
            <consortium name="The Broad Institute Genomics Platform"/>
            <person name="Cuomo C."/>
            <person name="Litvintseva A."/>
            <person name="Chen Y."/>
            <person name="Heitman J."/>
            <person name="Sun S."/>
            <person name="Springer D."/>
            <person name="Dromer F."/>
            <person name="Young S."/>
            <person name="Zeng Q."/>
            <person name="Gargeya S."/>
            <person name="Abouelleil A."/>
            <person name="Alvarado L."/>
            <person name="Chapman S.B."/>
            <person name="Gainer-Dewar J."/>
            <person name="Goldberg J."/>
            <person name="Griggs A."/>
            <person name="Gujja S."/>
            <person name="Hansen M."/>
            <person name="Howarth C."/>
            <person name="Imamovic A."/>
            <person name="Larimer J."/>
            <person name="Murphy C."/>
            <person name="Naylor J."/>
            <person name="Pearson M."/>
            <person name="Priest M."/>
            <person name="Roberts A."/>
            <person name="Saif S."/>
            <person name="Shea T."/>
            <person name="Sykes S."/>
            <person name="Wortman J."/>
            <person name="Nusbaum C."/>
            <person name="Birren B."/>
        </authorList>
    </citation>
    <scope>NUCLEOTIDE SEQUENCE [LARGE SCALE GENOMIC DNA]</scope>
    <source>
        <strain evidence="1 2">EJB2</strain>
    </source>
</reference>